<dbReference type="OrthoDB" id="9806601at2"/>
<gene>
    <name evidence="3" type="ORF">CDV49_10380</name>
</gene>
<dbReference type="Gene3D" id="3.50.50.60">
    <property type="entry name" value="FAD/NAD(P)-binding domain"/>
    <property type="match status" value="1"/>
</dbReference>
<dbReference type="GO" id="GO:0005737">
    <property type="term" value="C:cytoplasm"/>
    <property type="evidence" value="ECO:0007669"/>
    <property type="project" value="TreeGrafter"/>
</dbReference>
<feature type="domain" description="FAD dependent oxidoreductase" evidence="2">
    <location>
        <begin position="36"/>
        <end position="383"/>
    </location>
</feature>
<evidence type="ECO:0000256" key="1">
    <source>
        <dbReference type="ARBA" id="ARBA00023002"/>
    </source>
</evidence>
<comment type="caution">
    <text evidence="3">The sequence shown here is derived from an EMBL/GenBank/DDBJ whole genome shotgun (WGS) entry which is preliminary data.</text>
</comment>
<name>A0A212ABA6_9RHOB</name>
<sequence>MSLPPFADDFSETPLWWTLAGGMARGAPAPLPTRADVVIVGAGLTGAAAAQTLAAAGRDVLLLDAGVPGGGASSRNGAMLGRYFKHSFGQMMEERGLDTAKAWFGELGQVYDDAFARIAALNRPTGFRNCGRVVGAVTPGHRDKLFREWELRARHVGEAVDFLTAGDAELVSDRYVGGVHIRANAAVNPALYTRAMLDEAMAQGARVLGDTPVTAIQKEPRGFAVHTTRGQVIARDVLVATNGYTPKGQRWHHRRLIPIVAFMIGTEPLPEATVARLRAGRRTYHDNRKNSTYYQITPDNRLALGGRTGLWHPSLRHMALRLREEMAYFFPELRDVRISHAWRGKCAATEDLFPHVGQHEGIHFAMGYCFSGLAMAPYLGNKAAMAILGRTEEARSLFRLDAPGAVAWPARQEWLIPVAMQYFRWREPLPR</sequence>
<dbReference type="AlphaFoldDB" id="A0A212ABA6"/>
<dbReference type="Proteomes" id="UP000196878">
    <property type="component" value="Unassembled WGS sequence"/>
</dbReference>
<dbReference type="GO" id="GO:0016491">
    <property type="term" value="F:oxidoreductase activity"/>
    <property type="evidence" value="ECO:0007669"/>
    <property type="project" value="UniProtKB-KW"/>
</dbReference>
<dbReference type="InterPro" id="IPR006076">
    <property type="entry name" value="FAD-dep_OxRdtase"/>
</dbReference>
<evidence type="ECO:0000259" key="2">
    <source>
        <dbReference type="Pfam" id="PF01266"/>
    </source>
</evidence>
<organism evidence="3 4">
    <name type="scientific">Haematobacter genomosp. 1</name>
    <dbReference type="NCBI Taxonomy" id="366618"/>
    <lineage>
        <taxon>Bacteria</taxon>
        <taxon>Pseudomonadati</taxon>
        <taxon>Pseudomonadota</taxon>
        <taxon>Alphaproteobacteria</taxon>
        <taxon>Rhodobacterales</taxon>
        <taxon>Paracoccaceae</taxon>
        <taxon>Haematobacter</taxon>
    </lineage>
</organism>
<dbReference type="RefSeq" id="WP_088215465.1">
    <property type="nucleotide sequence ID" value="NZ_NIPW01000015.1"/>
</dbReference>
<dbReference type="Pfam" id="PF01266">
    <property type="entry name" value="DAO"/>
    <property type="match status" value="1"/>
</dbReference>
<accession>A0A212ABA6</accession>
<dbReference type="PANTHER" id="PTHR13847">
    <property type="entry name" value="SARCOSINE DEHYDROGENASE-RELATED"/>
    <property type="match status" value="1"/>
</dbReference>
<dbReference type="Gene3D" id="3.30.9.10">
    <property type="entry name" value="D-Amino Acid Oxidase, subunit A, domain 2"/>
    <property type="match status" value="1"/>
</dbReference>
<evidence type="ECO:0000313" key="3">
    <source>
        <dbReference type="EMBL" id="OWJ77916.1"/>
    </source>
</evidence>
<keyword evidence="4" id="KW-1185">Reference proteome</keyword>
<dbReference type="EMBL" id="NIPW01000015">
    <property type="protein sequence ID" value="OWJ77916.1"/>
    <property type="molecule type" value="Genomic_DNA"/>
</dbReference>
<dbReference type="InterPro" id="IPR036188">
    <property type="entry name" value="FAD/NAD-bd_sf"/>
</dbReference>
<proteinExistence type="predicted"/>
<evidence type="ECO:0000313" key="4">
    <source>
        <dbReference type="Proteomes" id="UP000196878"/>
    </source>
</evidence>
<dbReference type="SUPFAM" id="SSF51905">
    <property type="entry name" value="FAD/NAD(P)-binding domain"/>
    <property type="match status" value="1"/>
</dbReference>
<reference evidence="3 4" key="1">
    <citation type="submission" date="2016-12" db="EMBL/GenBank/DDBJ databases">
        <title>Comparison of Traditional DNA-DNA Hybridization with In Silico Genomic Analysis.</title>
        <authorList>
            <person name="Nicholson A.C."/>
            <person name="Humrighouse B.W."/>
            <person name="Graziano J."/>
            <person name="Lasker B."/>
            <person name="Whitney A.M."/>
            <person name="Mcquiston J.R."/>
        </authorList>
    </citation>
    <scope>NUCLEOTIDE SEQUENCE [LARGE SCALE GENOMIC DNA]</scope>
    <source>
        <strain evidence="3 4">H2240</strain>
    </source>
</reference>
<dbReference type="PANTHER" id="PTHR13847:SF281">
    <property type="entry name" value="FAD DEPENDENT OXIDOREDUCTASE DOMAIN-CONTAINING PROTEIN"/>
    <property type="match status" value="1"/>
</dbReference>
<keyword evidence="1" id="KW-0560">Oxidoreductase</keyword>
<protein>
    <recommendedName>
        <fullName evidence="2">FAD dependent oxidoreductase domain-containing protein</fullName>
    </recommendedName>
</protein>